<evidence type="ECO:0000313" key="2">
    <source>
        <dbReference type="EMBL" id="WEK03369.1"/>
    </source>
</evidence>
<accession>A0AAJ6AZR2</accession>
<sequence length="97" mass="10630">MSQYYFDICQNGHVAKDQTGTSLASDAEAYREAVRTLAAIAAEEIPKDGRLDLSIAVADRVHRHLFTARVSFEPGTALAEAYHAEDEALAPARRLAR</sequence>
<evidence type="ECO:0000313" key="3">
    <source>
        <dbReference type="Proteomes" id="UP001217476"/>
    </source>
</evidence>
<evidence type="ECO:0000259" key="1">
    <source>
        <dbReference type="Pfam" id="PF21834"/>
    </source>
</evidence>
<protein>
    <recommendedName>
        <fullName evidence="1">DUF6894 domain-containing protein</fullName>
    </recommendedName>
</protein>
<reference evidence="2" key="1">
    <citation type="submission" date="2023-03" db="EMBL/GenBank/DDBJ databases">
        <title>Andean soil-derived lignocellulolytic bacterial consortium as a source of novel taxa and putative plastic-active enzymes.</title>
        <authorList>
            <person name="Diaz-Garcia L."/>
            <person name="Chuvochina M."/>
            <person name="Feuerriegel G."/>
            <person name="Bunk B."/>
            <person name="Sproer C."/>
            <person name="Streit W.R."/>
            <person name="Rodriguez L.M."/>
            <person name="Overmann J."/>
            <person name="Jimenez D.J."/>
        </authorList>
    </citation>
    <scope>NUCLEOTIDE SEQUENCE</scope>
    <source>
        <strain evidence="2">MAG 4196</strain>
    </source>
</reference>
<dbReference type="InterPro" id="IPR054189">
    <property type="entry name" value="DUF6894"/>
</dbReference>
<name>A0AAJ6AZR2_9HYPH</name>
<feature type="domain" description="DUF6894" evidence="1">
    <location>
        <begin position="4"/>
        <end position="70"/>
    </location>
</feature>
<dbReference type="Proteomes" id="UP001217476">
    <property type="component" value="Chromosome"/>
</dbReference>
<proteinExistence type="predicted"/>
<dbReference type="Pfam" id="PF21834">
    <property type="entry name" value="DUF6894"/>
    <property type="match status" value="1"/>
</dbReference>
<gene>
    <name evidence="2" type="ORF">P0Y65_14350</name>
</gene>
<dbReference type="AlphaFoldDB" id="A0AAJ6AZR2"/>
<organism evidence="2 3">
    <name type="scientific">Candidatus Devosia phytovorans</name>
    <dbReference type="NCBI Taxonomy" id="3121372"/>
    <lineage>
        <taxon>Bacteria</taxon>
        <taxon>Pseudomonadati</taxon>
        <taxon>Pseudomonadota</taxon>
        <taxon>Alphaproteobacteria</taxon>
        <taxon>Hyphomicrobiales</taxon>
        <taxon>Devosiaceae</taxon>
        <taxon>Devosia</taxon>
    </lineage>
</organism>
<dbReference type="EMBL" id="CP119312">
    <property type="protein sequence ID" value="WEK03369.1"/>
    <property type="molecule type" value="Genomic_DNA"/>
</dbReference>